<dbReference type="Proteomes" id="UP001159428">
    <property type="component" value="Unassembled WGS sequence"/>
</dbReference>
<dbReference type="FunFam" id="3.30.450.20:FF:000024">
    <property type="entry name" value="VWFA and cache domain-containing protein 1"/>
    <property type="match status" value="2"/>
</dbReference>
<dbReference type="PANTHER" id="PTHR10166">
    <property type="entry name" value="VOLTAGE-DEPENDENT CALCIUM CHANNEL SUBUNIT ALPHA-2/DELTA-RELATED"/>
    <property type="match status" value="1"/>
</dbReference>
<dbReference type="InterPro" id="IPR036465">
    <property type="entry name" value="vWFA_dom_sf"/>
</dbReference>
<evidence type="ECO:0000256" key="2">
    <source>
        <dbReference type="SAM" id="Phobius"/>
    </source>
</evidence>
<dbReference type="GO" id="GO:0005245">
    <property type="term" value="F:voltage-gated calcium channel activity"/>
    <property type="evidence" value="ECO:0007669"/>
    <property type="project" value="TreeGrafter"/>
</dbReference>
<name>A0AAU9XS70_9CNID</name>
<dbReference type="InterPro" id="IPR029151">
    <property type="entry name" value="Sensor-like_sf"/>
</dbReference>
<feature type="region of interest" description="Disordered" evidence="1">
    <location>
        <begin position="1976"/>
        <end position="1995"/>
    </location>
</feature>
<accession>A0AAU9XS70</accession>
<dbReference type="Pfam" id="PF00092">
    <property type="entry name" value="VWA"/>
    <property type="match status" value="2"/>
</dbReference>
<feature type="transmembrane region" description="Helical" evidence="2">
    <location>
        <begin position="1999"/>
        <end position="2026"/>
    </location>
</feature>
<dbReference type="GO" id="GO:0005891">
    <property type="term" value="C:voltage-gated calcium channel complex"/>
    <property type="evidence" value="ECO:0007669"/>
    <property type="project" value="TreeGrafter"/>
</dbReference>
<evidence type="ECO:0000313" key="4">
    <source>
        <dbReference type="EMBL" id="CAH3155059.1"/>
    </source>
</evidence>
<dbReference type="PROSITE" id="PS50234">
    <property type="entry name" value="VWFA"/>
    <property type="match status" value="2"/>
</dbReference>
<keyword evidence="2" id="KW-0472">Membrane</keyword>
<organism evidence="4 5">
    <name type="scientific">Pocillopora meandrina</name>
    <dbReference type="NCBI Taxonomy" id="46732"/>
    <lineage>
        <taxon>Eukaryota</taxon>
        <taxon>Metazoa</taxon>
        <taxon>Cnidaria</taxon>
        <taxon>Anthozoa</taxon>
        <taxon>Hexacorallia</taxon>
        <taxon>Scleractinia</taxon>
        <taxon>Astrocoeniina</taxon>
        <taxon>Pocilloporidae</taxon>
        <taxon>Pocillopora</taxon>
    </lineage>
</organism>
<dbReference type="SUPFAM" id="SSF53300">
    <property type="entry name" value="vWA-like"/>
    <property type="match status" value="2"/>
</dbReference>
<dbReference type="CDD" id="cd12913">
    <property type="entry name" value="PDC1_MCP_like"/>
    <property type="match status" value="3"/>
</dbReference>
<evidence type="ECO:0000259" key="3">
    <source>
        <dbReference type="PROSITE" id="PS50234"/>
    </source>
</evidence>
<evidence type="ECO:0000313" key="5">
    <source>
        <dbReference type="Proteomes" id="UP001159428"/>
    </source>
</evidence>
<keyword evidence="2" id="KW-1133">Transmembrane helix</keyword>
<gene>
    <name evidence="4" type="ORF">PMEA_00027949</name>
</gene>
<comment type="caution">
    <text evidence="4">The sequence shown here is derived from an EMBL/GenBank/DDBJ whole genome shotgun (WGS) entry which is preliminary data.</text>
</comment>
<keyword evidence="5" id="KW-1185">Reference proteome</keyword>
<dbReference type="Gene3D" id="3.40.50.410">
    <property type="entry name" value="von Willebrand factor, type A domain"/>
    <property type="match status" value="2"/>
</dbReference>
<keyword evidence="2" id="KW-0812">Transmembrane</keyword>
<evidence type="ECO:0000256" key="1">
    <source>
        <dbReference type="SAM" id="MobiDB-lite"/>
    </source>
</evidence>
<dbReference type="SUPFAM" id="SSF103190">
    <property type="entry name" value="Sensory domain-like"/>
    <property type="match status" value="2"/>
</dbReference>
<reference evidence="4 5" key="1">
    <citation type="submission" date="2022-05" db="EMBL/GenBank/DDBJ databases">
        <authorList>
            <consortium name="Genoscope - CEA"/>
            <person name="William W."/>
        </authorList>
    </citation>
    <scope>NUCLEOTIDE SEQUENCE [LARGE SCALE GENOMIC DNA]</scope>
</reference>
<sequence>MLFLMTFCLCCTADLLDPRLFSQTLTKLATDGLGVSHLQEHFDRLKFTETAVDGSQLIPNLAASVSNKFRDRFHVVQRLKTAVESSWPTPPSSIPTECCRVSSSSKNVEYDSRFRKRLDISSACVKVSQNAPPSPKHVANSVVEEMKNILQDNPFIKWQYFASEEGTLANYPAFEDTEDCRSYDPRFRPFYVETATPKPKDVVLVLDTSGSMKGSRLRIAKEAAKTFLSTTNPRDRIGIVSFSDKAATPTGYRGDGRDCHSERLADATPINIKYMNSYVDSLSAGGDTQYSKAFRSAFNLLKGSSSGGETSRTKVIIFLTDGKPTDEPTEIMQTIQTKNAELDNKVVIMTYGMEQDLQILRDIANQDGGRYGVSQASDVTVGKFTYVGNTENLRRDLATYYDFFSENLVRDAPIISIPYIDAFGTGLLTSITLPCYYQGKFIGVVGTDISMEDLLSEITYFQRGQSSYAFMVDSSGRTMMHPLLPAPSDAFGDPIFMDITALEPEPEFISVFLSIKSGKSGQKTFPSKRFLARGGQVEEGVTVATYRSTYFWEPVQHTNFTVTIVVKDGDKDETLDTQTIPSDFEFLYHRLDLVKPDSPCVHFSRYAAKDSTVVKFSAEAFTDPYKYLGLDESVSKVNAYERFMKSARAINPGFKSGIRNTVIATKKVEDIWFREKTEYTKYLVWRYVGTANGVFRMTPGTLLAKSYDPRKRPWYHTALSNTGSVALSTPYIDAFGAGVVITAAHTLYRGETNSQYSTSDQVIGVMGADFPLSYFQKLLTDTYPKCEESSYDCFVLDRAGFLIMHNDFLQPDITAKTLEYVHITEKEKDISEDLIQKGYLVKKECRNLEKIGLQNFYELKLPFQGVSTLENGQRCKKYQLLKVGGSNAFLGIISREGSCSSKTCSCSSNKECSNHRVSYVSLPALFSCSISICPVPATVVLSERVNDPSVNGLGKCFDPQCDKKPDSESCDGVVGCYWCVRDKFNTPLSKEYCADINTCYGGTQGTRAPGSGNILTNPTNPEDDGDKGSLSAGAIVGIVLGPIAVIIIGYHSCFLVVLLSCNFPCHYERLRKITRRIELSKFRSNNRLLRHFIDSKKKNGCDQAKSAFKQTTFRQNAMNVSDPIELFAQPYLSDVIEYANNITSVPFYVETATPKPKDVVLVLDTSGSMKGSRLRIAKEAAKTFLSTTNPRDRIGIVNFSDKAATPIGYRGDGRDCHSERLADATPINIKYMDSYVDSLSAGGDTQYSKAFRSAFNLLKGSSSGRETSRTKVIIFLTDGKPTDEPTEIMQTIQTENAELDNKVVIMTYGMEQDLQILRDIANQDGGRYGVSQASDVTAGKFTYVGNTENLRRDLATYYDFFSENLVRDAPIISIPYIDAFGTGLLTSITLPCYYQGKFIGAVGTDISMEDLLSEITYFQRGQSSYAFMVDSSGRTMMHPLLPAPSDAFGDPIFMDITALEPEPEFTSVFLSIKSGKSGQKTFPSKRFLARGGQVEEGVTVATYRSTYFWEPVQHTNFTVTIVVKDGDKDETLDTQTIPSDFEFLYHRLDLVKPDSPCVHFSRYAAKDSTVVKFSAEAFTDPYKYLGLDESVSKVNAYERFMKSARAINPGFNSGIRNTVIVTKKVEDIWFREKTEYTKYLVWRYVGTANGVFRMTPGTLLAKSYDPRKRPWYHTALSNTGSVALSTPYIDAFGAGVVITAAHTLYRGETNSQHSTSDQVIGVMGADFPLSYFQKLLTDTYPKCEESSYDCFVLDRAGFLIMHNDFLQPDITAKTLEYVHITEKEKDISEDLIQKGYLVKKECRNLGKIGLQSFYELKLPFQGVSTLENGQRCKKYQLLKVGGSNAFLGIISREGSCSSKTCSCSSNKECSNVKGLTCECPCSSRLEFHYCRSEFPASNNSICPVPATVVLSERVNDPSVNGLGKCFDPQCDKKPDSESCDGVVGCYWCVRDKFNTPLSKKYCADINTCYGGTQGTRAPGSGNIPTNPTKPEDGDDKGGLSAGAIVGIVLGLIAVIIVIIIITFIFVKNRERFSRPITFFAPAPAVERNALPCITRPPGYPYRPKFGFPENSASVNIPPPPSYDQITPSFSNASAPPYGHYHKGLH</sequence>
<dbReference type="Pfam" id="PF22673">
    <property type="entry name" value="MCP-like_PDC_1"/>
    <property type="match status" value="1"/>
</dbReference>
<dbReference type="InterPro" id="IPR002035">
    <property type="entry name" value="VWF_A"/>
</dbReference>
<protein>
    <recommendedName>
        <fullName evidence="3">VWFA domain-containing protein</fullName>
    </recommendedName>
</protein>
<dbReference type="PANTHER" id="PTHR10166:SF66">
    <property type="entry name" value="VWFA AND CACHE DOMAIN-CONTAINING PROTEIN CG16868"/>
    <property type="match status" value="1"/>
</dbReference>
<feature type="domain" description="VWFA" evidence="3">
    <location>
        <begin position="201"/>
        <end position="408"/>
    </location>
</feature>
<dbReference type="EMBL" id="CALNXJ010000057">
    <property type="protein sequence ID" value="CAH3155059.1"/>
    <property type="molecule type" value="Genomic_DNA"/>
</dbReference>
<dbReference type="Gene3D" id="3.30.450.20">
    <property type="entry name" value="PAS domain"/>
    <property type="match status" value="4"/>
</dbReference>
<dbReference type="InterPro" id="IPR051173">
    <property type="entry name" value="Ca_channel_alpha-2/delta"/>
</dbReference>
<feature type="domain" description="VWFA" evidence="3">
    <location>
        <begin position="1158"/>
        <end position="1354"/>
    </location>
</feature>
<dbReference type="SMART" id="SM00327">
    <property type="entry name" value="VWA"/>
    <property type="match status" value="2"/>
</dbReference>
<proteinExistence type="predicted"/>